<organism evidence="2 3">
    <name type="scientific">Thermofilum adornatum</name>
    <dbReference type="NCBI Taxonomy" id="1365176"/>
    <lineage>
        <taxon>Archaea</taxon>
        <taxon>Thermoproteota</taxon>
        <taxon>Thermoprotei</taxon>
        <taxon>Thermofilales</taxon>
        <taxon>Thermofilaceae</taxon>
        <taxon>Thermofilum</taxon>
    </lineage>
</organism>
<evidence type="ECO:0000313" key="3">
    <source>
        <dbReference type="Proteomes" id="UP000015543"/>
    </source>
</evidence>
<accession>S5ZXR8</accession>
<sequence length="160" mass="18300">MAVGRIEDARARLYAAENHLKEHDYSGAMLEAQMCMELSIKALLDKLGISYKTREGRIPHDVSDKIPEAYEKLKQCPQDLKEYEVKSIRVELARSAVLLRLLTSIREYLEYGVNGLAGSKEVFEFTFAEKLAATIVEQVRNSYWRIYDLINRLEKGATIA</sequence>
<feature type="domain" description="HEPN" evidence="1">
    <location>
        <begin position="6"/>
        <end position="54"/>
    </location>
</feature>
<dbReference type="KEGG" id="thb:N186_09190"/>
<dbReference type="eggNOG" id="arCOG01191">
    <property type="taxonomic scope" value="Archaea"/>
</dbReference>
<dbReference type="HOGENOM" id="CLU_1648390_0_0_2"/>
<dbReference type="PATRIC" id="fig|1365176.7.peg.1822"/>
<evidence type="ECO:0000259" key="1">
    <source>
        <dbReference type="Pfam" id="PF05168"/>
    </source>
</evidence>
<dbReference type="Pfam" id="PF05168">
    <property type="entry name" value="HEPN"/>
    <property type="match status" value="1"/>
</dbReference>
<keyword evidence="3" id="KW-1185">Reference proteome</keyword>
<name>S5ZXR8_9CREN</name>
<dbReference type="EMBL" id="CP006646">
    <property type="protein sequence ID" value="AGT36174.1"/>
    <property type="molecule type" value="Genomic_DNA"/>
</dbReference>
<gene>
    <name evidence="2" type="ORF">N186_09190</name>
</gene>
<proteinExistence type="predicted"/>
<dbReference type="SUPFAM" id="SSF81593">
    <property type="entry name" value="Nucleotidyltransferase substrate binding subunit/domain"/>
    <property type="match status" value="1"/>
</dbReference>
<protein>
    <recommendedName>
        <fullName evidence="1">HEPN domain-containing protein</fullName>
    </recommendedName>
</protein>
<reference evidence="2 3" key="1">
    <citation type="journal article" date="2013" name="Genome Announc.">
        <title>Complete Genomic Sequence of 'Thermofilum adornatus' Strain 1910bT, a Hyperthermophilic Anaerobic Organotrophic Crenarchaeon.</title>
        <authorList>
            <person name="Dominova I.N."/>
            <person name="Kublanov I.V."/>
            <person name="Podosokorskaya O.A."/>
            <person name="Derbikova K.S."/>
            <person name="Patrushev M.V."/>
            <person name="Toshchakov S.V."/>
        </authorList>
    </citation>
    <scope>NUCLEOTIDE SEQUENCE [LARGE SCALE GENOMIC DNA]</scope>
    <source>
        <strain evidence="3">1910b</strain>
    </source>
</reference>
<dbReference type="RefSeq" id="WP_020963481.1">
    <property type="nucleotide sequence ID" value="NC_022093.1"/>
</dbReference>
<dbReference type="Proteomes" id="UP000015543">
    <property type="component" value="Chromosome"/>
</dbReference>
<dbReference type="GeneID" id="16574480"/>
<dbReference type="Gene3D" id="1.20.120.330">
    <property type="entry name" value="Nucleotidyltransferases domain 2"/>
    <property type="match status" value="1"/>
</dbReference>
<evidence type="ECO:0000313" key="2">
    <source>
        <dbReference type="EMBL" id="AGT36174.1"/>
    </source>
</evidence>
<dbReference type="AlphaFoldDB" id="S5ZXR8"/>
<dbReference type="InterPro" id="IPR007842">
    <property type="entry name" value="HEPN_dom"/>
</dbReference>